<dbReference type="Proteomes" id="UP000003987">
    <property type="component" value="Unassembled WGS sequence"/>
</dbReference>
<dbReference type="STRING" id="575594.HMPREF0501_00471"/>
<name>C7XUV5_9LACO</name>
<gene>
    <name evidence="1" type="ORF">HMPREF0501_00471</name>
</gene>
<organism evidence="1 2">
    <name type="scientific">Limosilactobacillus coleohominis 101-4-CHN</name>
    <dbReference type="NCBI Taxonomy" id="575594"/>
    <lineage>
        <taxon>Bacteria</taxon>
        <taxon>Bacillati</taxon>
        <taxon>Bacillota</taxon>
        <taxon>Bacilli</taxon>
        <taxon>Lactobacillales</taxon>
        <taxon>Lactobacillaceae</taxon>
        <taxon>Limosilactobacillus</taxon>
    </lineage>
</organism>
<proteinExistence type="predicted"/>
<sequence length="52" mass="5639">MKKHNNEWIVTSLLSIGGHLYMVIGINKLNNMVTIAQGAVGKDVKASELDGE</sequence>
<accession>C7XUV5</accession>
<dbReference type="RefSeq" id="WP_006916251.1">
    <property type="nucleotide sequence ID" value="NZ_GG698802.1"/>
</dbReference>
<keyword evidence="2" id="KW-1185">Reference proteome</keyword>
<reference evidence="1 2" key="1">
    <citation type="submission" date="2009-06" db="EMBL/GenBank/DDBJ databases">
        <title>The Genome Sequence of Lactobacillus coleohominis strain 101-4-CHN.</title>
        <authorList>
            <consortium name="The Broad Institute Genome Sequencing Platform"/>
            <person name="Ward D."/>
            <person name="Young S.K."/>
            <person name="Zeng Q."/>
            <person name="Koehrsen M."/>
            <person name="Alvarado L."/>
            <person name="Berlin A."/>
            <person name="Borenstein D."/>
            <person name="Chen Z."/>
            <person name="Engels R."/>
            <person name="Freedman E."/>
            <person name="Gellesch M."/>
            <person name="Goldberg J."/>
            <person name="Griggs A."/>
            <person name="Gujja S."/>
            <person name="Heiman D."/>
            <person name="Hepburn T."/>
            <person name="Howarth C."/>
            <person name="Jen D."/>
            <person name="Larson L."/>
            <person name="Lewis B."/>
            <person name="Mehta T."/>
            <person name="Park D."/>
            <person name="Pearson M."/>
            <person name="Roberts A."/>
            <person name="Saif S."/>
            <person name="Shea T."/>
            <person name="Shenoy N."/>
            <person name="Sisk P."/>
            <person name="Stolte C."/>
            <person name="Sykes S."/>
            <person name="Walk T."/>
            <person name="White J."/>
            <person name="Yandava C."/>
            <person name="Liu Y."/>
            <person name="Xu Q."/>
            <person name="Lander E."/>
            <person name="Nusbaum C."/>
            <person name="Galagan J."/>
            <person name="Birren B."/>
        </authorList>
    </citation>
    <scope>NUCLEOTIDE SEQUENCE [LARGE SCALE GENOMIC DNA]</scope>
    <source>
        <strain evidence="1 2">101-4-CHN</strain>
    </source>
</reference>
<dbReference type="HOGENOM" id="CLU_3081077_0_0_9"/>
<evidence type="ECO:0000313" key="2">
    <source>
        <dbReference type="Proteomes" id="UP000003987"/>
    </source>
</evidence>
<evidence type="ECO:0000313" key="1">
    <source>
        <dbReference type="EMBL" id="EEU31066.1"/>
    </source>
</evidence>
<protein>
    <submittedName>
        <fullName evidence="1">Uncharacterized protein</fullName>
    </submittedName>
</protein>
<dbReference type="AlphaFoldDB" id="C7XUV5"/>
<dbReference type="EMBL" id="GG698802">
    <property type="protein sequence ID" value="EEU31066.1"/>
    <property type="molecule type" value="Genomic_DNA"/>
</dbReference>